<dbReference type="InterPro" id="IPR016161">
    <property type="entry name" value="Ald_DH/histidinol_DH"/>
</dbReference>
<gene>
    <name evidence="7" type="ORF">CR203_11230</name>
</gene>
<dbReference type="Proteomes" id="UP000281498">
    <property type="component" value="Unassembled WGS sequence"/>
</dbReference>
<feature type="active site" evidence="4">
    <location>
        <position position="253"/>
    </location>
</feature>
<dbReference type="InterPro" id="IPR029510">
    <property type="entry name" value="Ald_DH_CS_GLU"/>
</dbReference>
<dbReference type="AlphaFoldDB" id="A0A3A9K8C6"/>
<name>A0A3A9K8C6_9BACI</name>
<evidence type="ECO:0000313" key="7">
    <source>
        <dbReference type="EMBL" id="RKL67080.1"/>
    </source>
</evidence>
<dbReference type="InterPro" id="IPR016162">
    <property type="entry name" value="Ald_DH_N"/>
</dbReference>
<feature type="domain" description="Aldehyde dehydrogenase" evidence="6">
    <location>
        <begin position="16"/>
        <end position="474"/>
    </location>
</feature>
<dbReference type="PANTHER" id="PTHR42986:SF1">
    <property type="entry name" value="BENZALDEHYDE DEHYDROGENASE YFMT"/>
    <property type="match status" value="1"/>
</dbReference>
<dbReference type="SUPFAM" id="SSF53720">
    <property type="entry name" value="ALDH-like"/>
    <property type="match status" value="1"/>
</dbReference>
<evidence type="ECO:0000259" key="6">
    <source>
        <dbReference type="Pfam" id="PF00171"/>
    </source>
</evidence>
<dbReference type="EMBL" id="PDOE01000004">
    <property type="protein sequence ID" value="RKL67080.1"/>
    <property type="molecule type" value="Genomic_DNA"/>
</dbReference>
<dbReference type="PANTHER" id="PTHR42986">
    <property type="entry name" value="BENZALDEHYDE DEHYDROGENASE YFMT"/>
    <property type="match status" value="1"/>
</dbReference>
<comment type="similarity">
    <text evidence="1 5">Belongs to the aldehyde dehydrogenase family.</text>
</comment>
<sequence>MQNYENYNKSFISGEWTKGFSERSYDITNPYDHSVIASVPLATARQLEETFEIANRAQKEWAKSTVDERKVVLQRAADYLKENRDEIVSVISRETGGSVLKGNVELHLTLEFLEESIKYTGEVNTVREVPEVNGKLNHIHRLPLGVIASISPFNFPMNLSMRTIAPAIALGNSVVHKPDIQVGLSGGVIIAKAFEHAGLPKGVLNMMLTDIDEIGDGMLDNRHSKLISFTGSTAVGRHIGGIAGKNLKRVALELGGNSPFVVLSDADVDRAVDAAIFGKFIHQGQICMIINRLIVHKDKYEEFVQKFVEKASALPYGDTSDPKTVIGPLANEKQMEKALKFVKEAKLAGVTVALEGKQVGNVLTPYVFMNVDNASSLAQSELFAPIAPIIKAESDEEAIKLANDTDHGLSSAIFTSDLERGEELALQVDAGMTHINDQTVNDAPNIPFGGTKASGLGRFGNPWVVDEFTVTKWVSVQTKYREFPF</sequence>
<dbReference type="InterPro" id="IPR015590">
    <property type="entry name" value="Aldehyde_DH_dom"/>
</dbReference>
<comment type="caution">
    <text evidence="7">The sequence shown here is derived from an EMBL/GenBank/DDBJ whole genome shotgun (WGS) entry which is preliminary data.</text>
</comment>
<keyword evidence="3" id="KW-0520">NAD</keyword>
<keyword evidence="8" id="KW-1185">Reference proteome</keyword>
<dbReference type="Pfam" id="PF00171">
    <property type="entry name" value="Aldedh"/>
    <property type="match status" value="1"/>
</dbReference>
<evidence type="ECO:0000256" key="3">
    <source>
        <dbReference type="ARBA" id="ARBA00023027"/>
    </source>
</evidence>
<dbReference type="InterPro" id="IPR016163">
    <property type="entry name" value="Ald_DH_C"/>
</dbReference>
<reference evidence="7 8" key="1">
    <citation type="submission" date="2017-10" db="EMBL/GenBank/DDBJ databases">
        <title>Bacillus sp. nov., a halophilic bacterium isolated from a Keqin Lake.</title>
        <authorList>
            <person name="Wang H."/>
        </authorList>
    </citation>
    <scope>NUCLEOTIDE SEQUENCE [LARGE SCALE GENOMIC DNA]</scope>
    <source>
        <strain evidence="7 8">KCTC 13187</strain>
    </source>
</reference>
<dbReference type="Gene3D" id="3.40.605.10">
    <property type="entry name" value="Aldehyde Dehydrogenase, Chain A, domain 1"/>
    <property type="match status" value="1"/>
</dbReference>
<evidence type="ECO:0000256" key="1">
    <source>
        <dbReference type="ARBA" id="ARBA00009986"/>
    </source>
</evidence>
<proteinExistence type="inferred from homology"/>
<dbReference type="RefSeq" id="WP_110937434.1">
    <property type="nucleotide sequence ID" value="NZ_KZ614146.1"/>
</dbReference>
<dbReference type="PROSITE" id="PS00687">
    <property type="entry name" value="ALDEHYDE_DEHYDR_GLU"/>
    <property type="match status" value="1"/>
</dbReference>
<accession>A0A3A9K8C6</accession>
<evidence type="ECO:0000256" key="4">
    <source>
        <dbReference type="PROSITE-ProRule" id="PRU10007"/>
    </source>
</evidence>
<dbReference type="OrthoDB" id="9762913at2"/>
<dbReference type="Gene3D" id="3.40.309.10">
    <property type="entry name" value="Aldehyde Dehydrogenase, Chain A, domain 2"/>
    <property type="match status" value="1"/>
</dbReference>
<evidence type="ECO:0000313" key="8">
    <source>
        <dbReference type="Proteomes" id="UP000281498"/>
    </source>
</evidence>
<evidence type="ECO:0000256" key="5">
    <source>
        <dbReference type="RuleBase" id="RU003345"/>
    </source>
</evidence>
<protein>
    <submittedName>
        <fullName evidence="7">Aldehyde dehydrogenase</fullName>
    </submittedName>
</protein>
<dbReference type="FunFam" id="3.40.309.10:FF:000009">
    <property type="entry name" value="Aldehyde dehydrogenase A"/>
    <property type="match status" value="1"/>
</dbReference>
<evidence type="ECO:0000256" key="2">
    <source>
        <dbReference type="ARBA" id="ARBA00023002"/>
    </source>
</evidence>
<dbReference type="GO" id="GO:0016620">
    <property type="term" value="F:oxidoreductase activity, acting on the aldehyde or oxo group of donors, NAD or NADP as acceptor"/>
    <property type="evidence" value="ECO:0007669"/>
    <property type="project" value="InterPro"/>
</dbReference>
<keyword evidence="2 5" id="KW-0560">Oxidoreductase</keyword>
<organism evidence="7 8">
    <name type="scientific">Salipaludibacillus neizhouensis</name>
    <dbReference type="NCBI Taxonomy" id="885475"/>
    <lineage>
        <taxon>Bacteria</taxon>
        <taxon>Bacillati</taxon>
        <taxon>Bacillota</taxon>
        <taxon>Bacilli</taxon>
        <taxon>Bacillales</taxon>
        <taxon>Bacillaceae</taxon>
    </lineage>
</organism>